<reference evidence="2" key="2">
    <citation type="submission" date="2025-09" db="UniProtKB">
        <authorList>
            <consortium name="Ensembl"/>
        </authorList>
    </citation>
    <scope>IDENTIFICATION</scope>
</reference>
<accession>A0A8C6RFP7</accession>
<evidence type="ECO:0000313" key="3">
    <source>
        <dbReference type="Proteomes" id="UP000694381"/>
    </source>
</evidence>
<evidence type="ECO:0000256" key="1">
    <source>
        <dbReference type="SAM" id="MobiDB-lite"/>
    </source>
</evidence>
<dbReference type="Ensembl" id="ENSNGAT00000023909.1">
    <property type="protein sequence ID" value="ENSNGAP00000018264.1"/>
    <property type="gene ID" value="ENSNGAG00000018453.1"/>
</dbReference>
<dbReference type="GeneTree" id="ENSGT00940000163272"/>
<reference evidence="2" key="1">
    <citation type="submission" date="2025-08" db="UniProtKB">
        <authorList>
            <consortium name="Ensembl"/>
        </authorList>
    </citation>
    <scope>IDENTIFICATION</scope>
</reference>
<feature type="region of interest" description="Disordered" evidence="1">
    <location>
        <begin position="101"/>
        <end position="122"/>
    </location>
</feature>
<proteinExistence type="predicted"/>
<evidence type="ECO:0000313" key="2">
    <source>
        <dbReference type="Ensembl" id="ENSNGAP00000018264.1"/>
    </source>
</evidence>
<protein>
    <submittedName>
        <fullName evidence="2">Uncharacterized protein</fullName>
    </submittedName>
</protein>
<feature type="region of interest" description="Disordered" evidence="1">
    <location>
        <begin position="1"/>
        <end position="32"/>
    </location>
</feature>
<sequence length="122" mass="12470">MGKVSPGRLGPGEGPDPGYHLLRGPGASRAATMSAAVTTPTCSPTSAAATWCEWTAAAGCSMSSPTMRAARTSCGTSTTLTRMSQSSSGWFSDVPLSAASWTHSPAPIGSGSMSKRTTEDRW</sequence>
<dbReference type="Proteomes" id="UP000694381">
    <property type="component" value="Unassembled WGS sequence"/>
</dbReference>
<organism evidence="2 3">
    <name type="scientific">Nannospalax galili</name>
    <name type="common">Northern Israeli blind subterranean mole rat</name>
    <name type="synonym">Spalax galili</name>
    <dbReference type="NCBI Taxonomy" id="1026970"/>
    <lineage>
        <taxon>Eukaryota</taxon>
        <taxon>Metazoa</taxon>
        <taxon>Chordata</taxon>
        <taxon>Craniata</taxon>
        <taxon>Vertebrata</taxon>
        <taxon>Euteleostomi</taxon>
        <taxon>Mammalia</taxon>
        <taxon>Eutheria</taxon>
        <taxon>Euarchontoglires</taxon>
        <taxon>Glires</taxon>
        <taxon>Rodentia</taxon>
        <taxon>Myomorpha</taxon>
        <taxon>Muroidea</taxon>
        <taxon>Spalacidae</taxon>
        <taxon>Spalacinae</taxon>
        <taxon>Nannospalax</taxon>
    </lineage>
</organism>
<dbReference type="AlphaFoldDB" id="A0A8C6RFP7"/>
<keyword evidence="3" id="KW-1185">Reference proteome</keyword>
<name>A0A8C6RFP7_NANGA</name>